<dbReference type="EC" id="3.2.2.21" evidence="4"/>
<feature type="region of interest" description="Disordered" evidence="14">
    <location>
        <begin position="106"/>
        <end position="134"/>
    </location>
</feature>
<dbReference type="InterPro" id="IPR036995">
    <property type="entry name" value="MPG_sf"/>
</dbReference>
<protein>
    <recommendedName>
        <fullName evidence="10">DNA-3-methyladenine glycosylase</fullName>
        <ecNumber evidence="4">3.2.2.21</ecNumber>
    </recommendedName>
    <alternativeName>
        <fullName evidence="11">3-alkyladenine DNA glycosylase</fullName>
    </alternativeName>
    <alternativeName>
        <fullName evidence="8">3-methyladenine DNA glycosidase</fullName>
    </alternativeName>
    <alternativeName>
        <fullName evidence="13">ADPG</fullName>
    </alternativeName>
    <alternativeName>
        <fullName evidence="12">N-methylpurine-DNA glycosylase</fullName>
    </alternativeName>
</protein>
<dbReference type="NCBIfam" id="TIGR00567">
    <property type="entry name" value="3mg"/>
    <property type="match status" value="1"/>
</dbReference>
<evidence type="ECO:0000256" key="2">
    <source>
        <dbReference type="ARBA" id="ARBA00002421"/>
    </source>
</evidence>
<reference evidence="15" key="1">
    <citation type="submission" date="2020-11" db="EMBL/GenBank/DDBJ databases">
        <authorList>
            <person name="Tran Van P."/>
        </authorList>
    </citation>
    <scope>NUCLEOTIDE SEQUENCE</scope>
</reference>
<evidence type="ECO:0000256" key="11">
    <source>
        <dbReference type="ARBA" id="ARBA00076879"/>
    </source>
</evidence>
<evidence type="ECO:0000256" key="13">
    <source>
        <dbReference type="ARBA" id="ARBA00082988"/>
    </source>
</evidence>
<dbReference type="GO" id="GO:0006284">
    <property type="term" value="P:base-excision repair"/>
    <property type="evidence" value="ECO:0007669"/>
    <property type="project" value="InterPro"/>
</dbReference>
<sequence length="224" mass="24820">CLVLARALLGKVLVRSHPEFPGQLMKGLIVETEGYLGVVDKACHSFGGKQTARTAPMYMDPGTSYVYSIYGMYHCLNISSGGEGACVLIRALQPLEGIDVMRLLRNRSRKKRSGSDNQSPQKQETTSSKTSKASELCISNGPSKLCQAMDITRHNCNAKDLVSWNEMWVEECDAKQEKSDGIVSCGRIGISSYGEEWANKPWRFYLRGNPFVSVRNKEAENSIT</sequence>
<evidence type="ECO:0000256" key="14">
    <source>
        <dbReference type="SAM" id="MobiDB-lite"/>
    </source>
</evidence>
<dbReference type="InterPro" id="IPR011034">
    <property type="entry name" value="Formyl_transferase-like_C_sf"/>
</dbReference>
<organism evidence="15">
    <name type="scientific">Cyprideis torosa</name>
    <dbReference type="NCBI Taxonomy" id="163714"/>
    <lineage>
        <taxon>Eukaryota</taxon>
        <taxon>Metazoa</taxon>
        <taxon>Ecdysozoa</taxon>
        <taxon>Arthropoda</taxon>
        <taxon>Crustacea</taxon>
        <taxon>Oligostraca</taxon>
        <taxon>Ostracoda</taxon>
        <taxon>Podocopa</taxon>
        <taxon>Podocopida</taxon>
        <taxon>Cytherocopina</taxon>
        <taxon>Cytheroidea</taxon>
        <taxon>Cytherideidae</taxon>
        <taxon>Cyprideis</taxon>
    </lineage>
</organism>
<evidence type="ECO:0000256" key="1">
    <source>
        <dbReference type="ARBA" id="ARBA00000086"/>
    </source>
</evidence>
<evidence type="ECO:0000256" key="3">
    <source>
        <dbReference type="ARBA" id="ARBA00009232"/>
    </source>
</evidence>
<dbReference type="FunFam" id="3.10.300.10:FF:000001">
    <property type="entry name" value="Putative 3-methyladenine DNA glycosylase"/>
    <property type="match status" value="1"/>
</dbReference>
<comment type="similarity">
    <text evidence="3">Belongs to the DNA glycosylase MPG family.</text>
</comment>
<dbReference type="Pfam" id="PF02245">
    <property type="entry name" value="Pur_DNA_glyco"/>
    <property type="match status" value="1"/>
</dbReference>
<comment type="function">
    <text evidence="2">Hydrolysis of the deoxyribose N-glycosidic bond to excise 3-methyladenine, and 7-methylguanine from the damaged DNA polymer formed by alkylation lesions.</text>
</comment>
<dbReference type="PANTHER" id="PTHR10429">
    <property type="entry name" value="DNA-3-METHYLADENINE GLYCOSYLASE"/>
    <property type="match status" value="1"/>
</dbReference>
<dbReference type="AlphaFoldDB" id="A0A7R8WPP1"/>
<evidence type="ECO:0000256" key="10">
    <source>
        <dbReference type="ARBA" id="ARBA00068926"/>
    </source>
</evidence>
<evidence type="ECO:0000256" key="7">
    <source>
        <dbReference type="ARBA" id="ARBA00023204"/>
    </source>
</evidence>
<evidence type="ECO:0000256" key="4">
    <source>
        <dbReference type="ARBA" id="ARBA00012000"/>
    </source>
</evidence>
<dbReference type="GO" id="GO:0003677">
    <property type="term" value="F:DNA binding"/>
    <property type="evidence" value="ECO:0007669"/>
    <property type="project" value="InterPro"/>
</dbReference>
<keyword evidence="5" id="KW-0227">DNA damage</keyword>
<evidence type="ECO:0000256" key="9">
    <source>
        <dbReference type="ARBA" id="ARBA00066187"/>
    </source>
</evidence>
<keyword evidence="7" id="KW-0234">DNA repair</keyword>
<evidence type="ECO:0000256" key="5">
    <source>
        <dbReference type="ARBA" id="ARBA00022763"/>
    </source>
</evidence>
<comment type="catalytic activity">
    <reaction evidence="1">
        <text>Hydrolysis of alkylated DNA, releasing 3-methyladenine, 3-methylguanine, 7-methylguanine and 7-methyladenine.</text>
        <dbReference type="EC" id="3.2.2.21"/>
    </reaction>
</comment>
<evidence type="ECO:0000256" key="6">
    <source>
        <dbReference type="ARBA" id="ARBA00022801"/>
    </source>
</evidence>
<evidence type="ECO:0000256" key="8">
    <source>
        <dbReference type="ARBA" id="ARBA00033426"/>
    </source>
</evidence>
<accession>A0A7R8WPP1</accession>
<dbReference type="OrthoDB" id="6353017at2759"/>
<feature type="non-terminal residue" evidence="15">
    <location>
        <position position="1"/>
    </location>
</feature>
<keyword evidence="6" id="KW-0378">Hydrolase</keyword>
<dbReference type="GO" id="GO:0003905">
    <property type="term" value="F:alkylbase DNA N-glycosylase activity"/>
    <property type="evidence" value="ECO:0007669"/>
    <property type="project" value="UniProtKB-EC"/>
</dbReference>
<dbReference type="InterPro" id="IPR003180">
    <property type="entry name" value="MPG"/>
</dbReference>
<dbReference type="SUPFAM" id="SSF50486">
    <property type="entry name" value="FMT C-terminal domain-like"/>
    <property type="match status" value="1"/>
</dbReference>
<proteinExistence type="inferred from homology"/>
<dbReference type="EMBL" id="OB668841">
    <property type="protein sequence ID" value="CAD7234488.1"/>
    <property type="molecule type" value="Genomic_DNA"/>
</dbReference>
<dbReference type="CDD" id="cd00540">
    <property type="entry name" value="AAG"/>
    <property type="match status" value="1"/>
</dbReference>
<comment type="subunit">
    <text evidence="9">Binds MBD1. Binds SSBP1.</text>
</comment>
<evidence type="ECO:0000256" key="12">
    <source>
        <dbReference type="ARBA" id="ARBA00078171"/>
    </source>
</evidence>
<dbReference type="PANTHER" id="PTHR10429:SF0">
    <property type="entry name" value="DNA-3-METHYLADENINE GLYCOSYLASE"/>
    <property type="match status" value="1"/>
</dbReference>
<dbReference type="HAMAP" id="MF_00527">
    <property type="entry name" value="3MGH"/>
    <property type="match status" value="1"/>
</dbReference>
<name>A0A7R8WPP1_9CRUS</name>
<feature type="compositionally biased region" description="Low complexity" evidence="14">
    <location>
        <begin position="118"/>
        <end position="134"/>
    </location>
</feature>
<dbReference type="Gene3D" id="3.10.300.10">
    <property type="entry name" value="Methylpurine-DNA glycosylase (MPG)"/>
    <property type="match status" value="1"/>
</dbReference>
<gene>
    <name evidence="15" type="ORF">CTOB1V02_LOCUS12304</name>
</gene>
<evidence type="ECO:0000313" key="15">
    <source>
        <dbReference type="EMBL" id="CAD7234488.1"/>
    </source>
</evidence>